<name>A0AAW2UIL3_9LAMI</name>
<comment type="caution">
    <text evidence="1">The sequence shown here is derived from an EMBL/GenBank/DDBJ whole genome shotgun (WGS) entry which is preliminary data.</text>
</comment>
<gene>
    <name evidence="1" type="ORF">Slati_3438900</name>
</gene>
<reference evidence="1" key="1">
    <citation type="submission" date="2020-06" db="EMBL/GenBank/DDBJ databases">
        <authorList>
            <person name="Li T."/>
            <person name="Hu X."/>
            <person name="Zhang T."/>
            <person name="Song X."/>
            <person name="Zhang H."/>
            <person name="Dai N."/>
            <person name="Sheng W."/>
            <person name="Hou X."/>
            <person name="Wei L."/>
        </authorList>
    </citation>
    <scope>NUCLEOTIDE SEQUENCE</scope>
    <source>
        <strain evidence="1">KEN1</strain>
        <tissue evidence="1">Leaf</tissue>
    </source>
</reference>
<reference evidence="1" key="2">
    <citation type="journal article" date="2024" name="Plant">
        <title>Genomic evolution and insights into agronomic trait innovations of Sesamum species.</title>
        <authorList>
            <person name="Miao H."/>
            <person name="Wang L."/>
            <person name="Qu L."/>
            <person name="Liu H."/>
            <person name="Sun Y."/>
            <person name="Le M."/>
            <person name="Wang Q."/>
            <person name="Wei S."/>
            <person name="Zheng Y."/>
            <person name="Lin W."/>
            <person name="Duan Y."/>
            <person name="Cao H."/>
            <person name="Xiong S."/>
            <person name="Wang X."/>
            <person name="Wei L."/>
            <person name="Li C."/>
            <person name="Ma Q."/>
            <person name="Ju M."/>
            <person name="Zhao R."/>
            <person name="Li G."/>
            <person name="Mu C."/>
            <person name="Tian Q."/>
            <person name="Mei H."/>
            <person name="Zhang T."/>
            <person name="Gao T."/>
            <person name="Zhang H."/>
        </authorList>
    </citation>
    <scope>NUCLEOTIDE SEQUENCE</scope>
    <source>
        <strain evidence="1">KEN1</strain>
    </source>
</reference>
<dbReference type="AlphaFoldDB" id="A0AAW2UIL3"/>
<proteinExistence type="predicted"/>
<accession>A0AAW2UIL3</accession>
<evidence type="ECO:0000313" key="1">
    <source>
        <dbReference type="EMBL" id="KAL0416070.1"/>
    </source>
</evidence>
<sequence>MAENFFWDQECNRKIHWIGWPALCKCKKEGGLSFKRLRYQNVASLTKMAWRLAVNPQGLAHQVLRAKYFPTTDFFTATTGSNPSFTWRSIVAARYVLMCGTPWEVGDGTRIKVMGDRGYPVGQLFQAYFRPKIATFICHSLDPTQ</sequence>
<protein>
    <submittedName>
        <fullName evidence="1">Uncharacterized protein</fullName>
    </submittedName>
</protein>
<organism evidence="1">
    <name type="scientific">Sesamum latifolium</name>
    <dbReference type="NCBI Taxonomy" id="2727402"/>
    <lineage>
        <taxon>Eukaryota</taxon>
        <taxon>Viridiplantae</taxon>
        <taxon>Streptophyta</taxon>
        <taxon>Embryophyta</taxon>
        <taxon>Tracheophyta</taxon>
        <taxon>Spermatophyta</taxon>
        <taxon>Magnoliopsida</taxon>
        <taxon>eudicotyledons</taxon>
        <taxon>Gunneridae</taxon>
        <taxon>Pentapetalae</taxon>
        <taxon>asterids</taxon>
        <taxon>lamiids</taxon>
        <taxon>Lamiales</taxon>
        <taxon>Pedaliaceae</taxon>
        <taxon>Sesamum</taxon>
    </lineage>
</organism>
<dbReference type="EMBL" id="JACGWN010000012">
    <property type="protein sequence ID" value="KAL0416070.1"/>
    <property type="molecule type" value="Genomic_DNA"/>
</dbReference>